<dbReference type="AlphaFoldDB" id="A0A232FCL4"/>
<organism evidence="1 2">
    <name type="scientific">Trichomalopsis sarcophagae</name>
    <dbReference type="NCBI Taxonomy" id="543379"/>
    <lineage>
        <taxon>Eukaryota</taxon>
        <taxon>Metazoa</taxon>
        <taxon>Ecdysozoa</taxon>
        <taxon>Arthropoda</taxon>
        <taxon>Hexapoda</taxon>
        <taxon>Insecta</taxon>
        <taxon>Pterygota</taxon>
        <taxon>Neoptera</taxon>
        <taxon>Endopterygota</taxon>
        <taxon>Hymenoptera</taxon>
        <taxon>Apocrita</taxon>
        <taxon>Proctotrupomorpha</taxon>
        <taxon>Chalcidoidea</taxon>
        <taxon>Pteromalidae</taxon>
        <taxon>Pteromalinae</taxon>
        <taxon>Trichomalopsis</taxon>
    </lineage>
</organism>
<dbReference type="EMBL" id="NNAY01000416">
    <property type="protein sequence ID" value="OXU28554.1"/>
    <property type="molecule type" value="Genomic_DNA"/>
</dbReference>
<name>A0A232FCL4_9HYME</name>
<evidence type="ECO:0000313" key="1">
    <source>
        <dbReference type="EMBL" id="OXU28554.1"/>
    </source>
</evidence>
<sequence length="116" mass="13620">MEKSFLCPQRHVIPHGAKVFVTAFLLASHLTPRKPEKKCKPNDEKIPNDRGLMEHCWKLVPYKYNLSPDPPTSSLELLMMQSRREYEKVHPPKIPEPELNGKIHYDYGKIFKRIKL</sequence>
<dbReference type="Proteomes" id="UP000215335">
    <property type="component" value="Unassembled WGS sequence"/>
</dbReference>
<protein>
    <submittedName>
        <fullName evidence="1">Uncharacterized protein</fullName>
    </submittedName>
</protein>
<gene>
    <name evidence="1" type="ORF">TSAR_010404</name>
</gene>
<proteinExistence type="predicted"/>
<evidence type="ECO:0000313" key="2">
    <source>
        <dbReference type="Proteomes" id="UP000215335"/>
    </source>
</evidence>
<keyword evidence="2" id="KW-1185">Reference proteome</keyword>
<accession>A0A232FCL4</accession>
<reference evidence="1 2" key="1">
    <citation type="journal article" date="2017" name="Curr. Biol.">
        <title>The Evolution of Venom by Co-option of Single-Copy Genes.</title>
        <authorList>
            <person name="Martinson E.O."/>
            <person name="Mrinalini"/>
            <person name="Kelkar Y.D."/>
            <person name="Chang C.H."/>
            <person name="Werren J.H."/>
        </authorList>
    </citation>
    <scope>NUCLEOTIDE SEQUENCE [LARGE SCALE GENOMIC DNA]</scope>
    <source>
        <strain evidence="1 2">Alberta</strain>
        <tissue evidence="1">Whole body</tissue>
    </source>
</reference>
<comment type="caution">
    <text evidence="1">The sequence shown here is derived from an EMBL/GenBank/DDBJ whole genome shotgun (WGS) entry which is preliminary data.</text>
</comment>